<dbReference type="Pfam" id="PF14223">
    <property type="entry name" value="Retrotran_gag_2"/>
    <property type="match status" value="1"/>
</dbReference>
<protein>
    <submittedName>
        <fullName evidence="1">Uncharacterized protein</fullName>
    </submittedName>
</protein>
<organism evidence="1 2">
    <name type="scientific">Puccinia graminis f. sp. tritici</name>
    <dbReference type="NCBI Taxonomy" id="56615"/>
    <lineage>
        <taxon>Eukaryota</taxon>
        <taxon>Fungi</taxon>
        <taxon>Dikarya</taxon>
        <taxon>Basidiomycota</taxon>
        <taxon>Pucciniomycotina</taxon>
        <taxon>Pucciniomycetes</taxon>
        <taxon>Pucciniales</taxon>
        <taxon>Pucciniaceae</taxon>
        <taxon>Puccinia</taxon>
    </lineage>
</organism>
<evidence type="ECO:0000313" key="1">
    <source>
        <dbReference type="EMBL" id="KAA1089607.1"/>
    </source>
</evidence>
<gene>
    <name evidence="1" type="ORF">PGT21_024862</name>
</gene>
<accession>A0A5B0NK33</accession>
<reference evidence="1 2" key="1">
    <citation type="submission" date="2019-05" db="EMBL/GenBank/DDBJ databases">
        <title>Emergence of the Ug99 lineage of the wheat stem rust pathogen through somatic hybridization.</title>
        <authorList>
            <person name="Li F."/>
            <person name="Upadhyaya N.M."/>
            <person name="Sperschneider J."/>
            <person name="Matny O."/>
            <person name="Nguyen-Phuc H."/>
            <person name="Mago R."/>
            <person name="Raley C."/>
            <person name="Miller M.E."/>
            <person name="Silverstein K.A.T."/>
            <person name="Henningsen E."/>
            <person name="Hirsch C.D."/>
            <person name="Visser B."/>
            <person name="Pretorius Z.A."/>
            <person name="Steffenson B.J."/>
            <person name="Schwessinger B."/>
            <person name="Dodds P.N."/>
            <person name="Figueroa M."/>
        </authorList>
    </citation>
    <scope>NUCLEOTIDE SEQUENCE [LARGE SCALE GENOMIC DNA]</scope>
    <source>
        <strain evidence="1">21-0</strain>
    </source>
</reference>
<evidence type="ECO:0000313" key="2">
    <source>
        <dbReference type="Proteomes" id="UP000324748"/>
    </source>
</evidence>
<dbReference type="AlphaFoldDB" id="A0A5B0NK33"/>
<dbReference type="OrthoDB" id="2504515at2759"/>
<name>A0A5B0NK33_PUCGR</name>
<dbReference type="EMBL" id="VSWC01000093">
    <property type="protein sequence ID" value="KAA1089607.1"/>
    <property type="molecule type" value="Genomic_DNA"/>
</dbReference>
<proteinExistence type="predicted"/>
<dbReference type="Proteomes" id="UP000324748">
    <property type="component" value="Unassembled WGS sequence"/>
</dbReference>
<sequence length="237" mass="27286">MSEHKSLGIPTLTNTSFGSWERVIRGYCMQHSLVKFLNTTVAPADEAALATYNNNRTRTAGILTQFMGDENFNRLKATQPPLDKDDPAVIWKFLTDRYQANTVQNKSKVYHEYNIFTFKKDLSTFNKDLDKHLSLLSSVGFVIGEPIGANIRESIFAESIVGKLPVEFENTRELLWNKRPLTIQMVRNALENKEREYVIIVDTDHQKRRHCAYRRQIIKQSRLPTLQAGKTQSSYQS</sequence>
<comment type="caution">
    <text evidence="1">The sequence shown here is derived from an EMBL/GenBank/DDBJ whole genome shotgun (WGS) entry which is preliminary data.</text>
</comment>
<keyword evidence="2" id="KW-1185">Reference proteome</keyword>